<dbReference type="EMBL" id="ML735060">
    <property type="protein sequence ID" value="KAB8199835.1"/>
    <property type="molecule type" value="Genomic_DNA"/>
</dbReference>
<dbReference type="VEuPathDB" id="FungiDB:BDV34DRAFT_205956"/>
<reference evidence="1 2" key="1">
    <citation type="submission" date="2019-04" db="EMBL/GenBank/DDBJ databases">
        <title>Fungal friends and foes A comparative genomics study of 23 Aspergillus species from section Flavi.</title>
        <authorList>
            <consortium name="DOE Joint Genome Institute"/>
            <person name="Kjaerbolling I."/>
            <person name="Vesth T.C."/>
            <person name="Frisvad J.C."/>
            <person name="Nybo J.L."/>
            <person name="Theobald S."/>
            <person name="Kildgaard S."/>
            <person name="Petersen T.I."/>
            <person name="Kuo A."/>
            <person name="Sato A."/>
            <person name="Lyhne E.K."/>
            <person name="Kogle M.E."/>
            <person name="Wiebenga A."/>
            <person name="Kun R.S."/>
            <person name="Lubbers R.J."/>
            <person name="Makela M.R."/>
            <person name="Barry K."/>
            <person name="Chovatia M."/>
            <person name="Clum A."/>
            <person name="Daum C."/>
            <person name="Haridas S."/>
            <person name="He G."/>
            <person name="LaButti K."/>
            <person name="Lipzen A."/>
            <person name="Mondo S."/>
            <person name="Pangilinan J."/>
            <person name="Riley R."/>
            <person name="Salamov A."/>
            <person name="Simmons B.A."/>
            <person name="Magnuson J.K."/>
            <person name="Henrissat B."/>
            <person name="Mortensen U.H."/>
            <person name="Larsen T.O."/>
            <person name="De vries R.P."/>
            <person name="Grigoriev I.V."/>
            <person name="Machida M."/>
            <person name="Baker S.E."/>
            <person name="Andersen M.R."/>
        </authorList>
    </citation>
    <scope>NUCLEOTIDE SEQUENCE [LARGE SCALE GENOMIC DNA]</scope>
    <source>
        <strain evidence="1 2">CBS 117618</strain>
    </source>
</reference>
<evidence type="ECO:0000313" key="2">
    <source>
        <dbReference type="Proteomes" id="UP000326532"/>
    </source>
</evidence>
<organism evidence="1 2">
    <name type="scientific">Aspergillus parasiticus</name>
    <dbReference type="NCBI Taxonomy" id="5067"/>
    <lineage>
        <taxon>Eukaryota</taxon>
        <taxon>Fungi</taxon>
        <taxon>Dikarya</taxon>
        <taxon>Ascomycota</taxon>
        <taxon>Pezizomycotina</taxon>
        <taxon>Eurotiomycetes</taxon>
        <taxon>Eurotiomycetidae</taxon>
        <taxon>Eurotiales</taxon>
        <taxon>Aspergillaceae</taxon>
        <taxon>Aspergillus</taxon>
        <taxon>Aspergillus subgen. Circumdati</taxon>
    </lineage>
</organism>
<name>A0A5N6D3K1_ASPPA</name>
<dbReference type="AlphaFoldDB" id="A0A5N6D3K1"/>
<accession>A0A5N6D3K1</accession>
<keyword evidence="2" id="KW-1185">Reference proteome</keyword>
<sequence>MELWRKKEIKRAQVINSRKVPHFNSCMNWEKRKRVRHDTFNNCQHRHPCMIFLQQLLLFHIYFPVGIPSESNRCPFRLFPKVVTERRGRNEFREQEFPVGI</sequence>
<evidence type="ECO:0000313" key="1">
    <source>
        <dbReference type="EMBL" id="KAB8199835.1"/>
    </source>
</evidence>
<dbReference type="Proteomes" id="UP000326532">
    <property type="component" value="Unassembled WGS sequence"/>
</dbReference>
<gene>
    <name evidence="1" type="ORF">BDV34DRAFT_205956</name>
</gene>
<protein>
    <submittedName>
        <fullName evidence="1">Uncharacterized protein</fullName>
    </submittedName>
</protein>
<proteinExistence type="predicted"/>